<gene>
    <name evidence="3" type="ORF">CYCCA115_LOCUS2940</name>
</gene>
<feature type="compositionally biased region" description="Basic residues" evidence="1">
    <location>
        <begin position="42"/>
        <end position="52"/>
    </location>
</feature>
<evidence type="ECO:0008006" key="5">
    <source>
        <dbReference type="Google" id="ProtNLM"/>
    </source>
</evidence>
<keyword evidence="4" id="KW-1185">Reference proteome</keyword>
<dbReference type="SUPFAM" id="SSF52540">
    <property type="entry name" value="P-loop containing nucleoside triphosphate hydrolases"/>
    <property type="match status" value="1"/>
</dbReference>
<evidence type="ECO:0000313" key="3">
    <source>
        <dbReference type="EMBL" id="CAJ1932645.1"/>
    </source>
</evidence>
<dbReference type="PANTHER" id="PTHR36978">
    <property type="entry name" value="P-LOOP CONTAINING NUCLEOTIDE TRIPHOSPHATE HYDROLASE"/>
    <property type="match status" value="1"/>
</dbReference>
<proteinExistence type="predicted"/>
<dbReference type="PANTHER" id="PTHR36978:SF4">
    <property type="entry name" value="P-LOOP CONTAINING NUCLEOSIDE TRIPHOSPHATE HYDROLASE PROTEIN"/>
    <property type="match status" value="1"/>
</dbReference>
<accession>A0AAD2CEV7</accession>
<feature type="region of interest" description="Disordered" evidence="1">
    <location>
        <begin position="220"/>
        <end position="241"/>
    </location>
</feature>
<dbReference type="EMBL" id="CAKOGP040000224">
    <property type="protein sequence ID" value="CAJ1932645.1"/>
    <property type="molecule type" value="Genomic_DNA"/>
</dbReference>
<dbReference type="InterPro" id="IPR027417">
    <property type="entry name" value="P-loop_NTPase"/>
</dbReference>
<reference evidence="3" key="1">
    <citation type="submission" date="2023-08" db="EMBL/GenBank/DDBJ databases">
        <authorList>
            <person name="Audoor S."/>
            <person name="Bilcke G."/>
        </authorList>
    </citation>
    <scope>NUCLEOTIDE SEQUENCE</scope>
</reference>
<evidence type="ECO:0000313" key="4">
    <source>
        <dbReference type="Proteomes" id="UP001295423"/>
    </source>
</evidence>
<feature type="compositionally biased region" description="Polar residues" evidence="1">
    <location>
        <begin position="1"/>
        <end position="10"/>
    </location>
</feature>
<feature type="region of interest" description="Disordered" evidence="1">
    <location>
        <begin position="463"/>
        <end position="484"/>
    </location>
</feature>
<dbReference type="Proteomes" id="UP001295423">
    <property type="component" value="Unassembled WGS sequence"/>
</dbReference>
<dbReference type="AlphaFoldDB" id="A0AAD2CEV7"/>
<evidence type="ECO:0000256" key="2">
    <source>
        <dbReference type="SAM" id="Phobius"/>
    </source>
</evidence>
<dbReference type="Pfam" id="PF17784">
    <property type="entry name" value="Sulfotransfer_4"/>
    <property type="match status" value="1"/>
</dbReference>
<keyword evidence="2" id="KW-0472">Membrane</keyword>
<organism evidence="3 4">
    <name type="scientific">Cylindrotheca closterium</name>
    <dbReference type="NCBI Taxonomy" id="2856"/>
    <lineage>
        <taxon>Eukaryota</taxon>
        <taxon>Sar</taxon>
        <taxon>Stramenopiles</taxon>
        <taxon>Ochrophyta</taxon>
        <taxon>Bacillariophyta</taxon>
        <taxon>Bacillariophyceae</taxon>
        <taxon>Bacillariophycidae</taxon>
        <taxon>Bacillariales</taxon>
        <taxon>Bacillariaceae</taxon>
        <taxon>Cylindrotheca</taxon>
    </lineage>
</organism>
<protein>
    <recommendedName>
        <fullName evidence="5">Sulfotransferase domain-containing protein</fullName>
    </recommendedName>
</protein>
<comment type="caution">
    <text evidence="3">The sequence shown here is derived from an EMBL/GenBank/DDBJ whole genome shotgun (WGS) entry which is preliminary data.</text>
</comment>
<feature type="region of interest" description="Disordered" evidence="1">
    <location>
        <begin position="1"/>
        <end position="59"/>
    </location>
</feature>
<feature type="transmembrane region" description="Helical" evidence="2">
    <location>
        <begin position="67"/>
        <end position="89"/>
    </location>
</feature>
<feature type="compositionally biased region" description="Basic and acidic residues" evidence="1">
    <location>
        <begin position="474"/>
        <end position="484"/>
    </location>
</feature>
<keyword evidence="2" id="KW-1133">Transmembrane helix</keyword>
<name>A0AAD2CEV7_9STRA</name>
<dbReference type="InterPro" id="IPR040632">
    <property type="entry name" value="Sulfotransfer_4"/>
</dbReference>
<sequence>MNNENNNNGRQHSRRRKPNTIDTRREAFRKSRIPVPPLQQHQHQRRKPRPHKKDTPSSLSSFRNLQVLTGIGVCLANVSFFAYFGWLWYSKEMKFPTLLQDDFDYYHTADLPKNSPNKKVEKMWRYDRQQFHKWQNITIATTDTTDTGETDNNEPPPPILLVGLPKAGTSSIFEFFSCHGIYAQHWYCCGPQRSADLPGSGGPRFGPSYMSHCLLENLQEQARQQQQQQEEEMNRNTKQNSELEFDSKWNHSILDGCGDYDVFTEMNGPYLSPTKAQEQDNTNHDDPFHSSKGIFLPQHYHLEELHAAVPTAIWILNTRSVDDWIRSVQNVPARSLVERLQYEVLVKHARENEATGKYQSYNNLLTTMMNNDNDNDNKQKRKSSRLGFGSLRGEKKKFNAISSSNIPRWQQEEAFLRDFWDEHIQRVRAFARSHGHPLIIVNISNVNAGVNLGADLEWYAPSNSSGTALSPEDEDHHQQQEQQMKDIAQRVVKPKRATPSKAKACWKRYNAGEYHHDYN</sequence>
<dbReference type="Gene3D" id="3.40.50.300">
    <property type="entry name" value="P-loop containing nucleotide triphosphate hydrolases"/>
    <property type="match status" value="1"/>
</dbReference>
<evidence type="ECO:0000256" key="1">
    <source>
        <dbReference type="SAM" id="MobiDB-lite"/>
    </source>
</evidence>
<keyword evidence="2" id="KW-0812">Transmembrane</keyword>